<dbReference type="Gene3D" id="3.40.1190.10">
    <property type="entry name" value="Mur-like, catalytic domain"/>
    <property type="match status" value="1"/>
</dbReference>
<dbReference type="RefSeq" id="WP_044259832.1">
    <property type="nucleotide sequence ID" value="NZ_JGZU01000021.1"/>
</dbReference>
<proteinExistence type="predicted"/>
<organism evidence="3 4">
    <name type="scientific">Bifidobacterium tsurumiense</name>
    <dbReference type="NCBI Taxonomy" id="356829"/>
    <lineage>
        <taxon>Bacteria</taxon>
        <taxon>Bacillati</taxon>
        <taxon>Actinomycetota</taxon>
        <taxon>Actinomycetes</taxon>
        <taxon>Bifidobacteriales</taxon>
        <taxon>Bifidobacteriaceae</taxon>
        <taxon>Bifidobacterium</taxon>
    </lineage>
</organism>
<evidence type="ECO:0000259" key="1">
    <source>
        <dbReference type="Pfam" id="PF02875"/>
    </source>
</evidence>
<evidence type="ECO:0000313" key="3">
    <source>
        <dbReference type="EMBL" id="KFJ04005.1"/>
    </source>
</evidence>
<evidence type="ECO:0000259" key="2">
    <source>
        <dbReference type="Pfam" id="PF08245"/>
    </source>
</evidence>
<dbReference type="Pfam" id="PF02875">
    <property type="entry name" value="Mur_ligase_C"/>
    <property type="match status" value="1"/>
</dbReference>
<dbReference type="InterPro" id="IPR004101">
    <property type="entry name" value="Mur_ligase_C"/>
</dbReference>
<comment type="caution">
    <text evidence="3">The sequence shown here is derived from an EMBL/GenBank/DDBJ whole genome shotgun (WGS) entry which is preliminary data.</text>
</comment>
<dbReference type="InterPro" id="IPR013221">
    <property type="entry name" value="Mur_ligase_cen"/>
</dbReference>
<dbReference type="Gene3D" id="3.90.190.20">
    <property type="entry name" value="Mur ligase, C-terminal domain"/>
    <property type="match status" value="1"/>
</dbReference>
<dbReference type="STRING" id="356829.BITS_3000"/>
<name>A0A087E8A4_9BIFI</name>
<dbReference type="SUPFAM" id="SSF53244">
    <property type="entry name" value="MurD-like peptide ligases, peptide-binding domain"/>
    <property type="match status" value="1"/>
</dbReference>
<dbReference type="GO" id="GO:0005524">
    <property type="term" value="F:ATP binding"/>
    <property type="evidence" value="ECO:0007669"/>
    <property type="project" value="InterPro"/>
</dbReference>
<keyword evidence="3" id="KW-0436">Ligase</keyword>
<dbReference type="GO" id="GO:0047482">
    <property type="term" value="F:UDP-N-acetylmuramoyl-L-alanyl-D-glutamate-L-lysine ligase activity"/>
    <property type="evidence" value="ECO:0007669"/>
    <property type="project" value="UniProtKB-EC"/>
</dbReference>
<feature type="domain" description="Mur ligase central" evidence="2">
    <location>
        <begin position="3"/>
        <end position="129"/>
    </location>
</feature>
<feature type="domain" description="Mur ligase C-terminal" evidence="1">
    <location>
        <begin position="156"/>
        <end position="291"/>
    </location>
</feature>
<reference evidence="3 4" key="1">
    <citation type="submission" date="2014-03" db="EMBL/GenBank/DDBJ databases">
        <title>Genomics of Bifidobacteria.</title>
        <authorList>
            <person name="Ventura M."/>
            <person name="Milani C."/>
            <person name="Lugli G.A."/>
        </authorList>
    </citation>
    <scope>NUCLEOTIDE SEQUENCE [LARGE SCALE GENOMIC DNA]</scope>
    <source>
        <strain evidence="3 4">JCM 13495</strain>
    </source>
</reference>
<keyword evidence="4" id="KW-1185">Reference proteome</keyword>
<dbReference type="EMBL" id="JGZU01000021">
    <property type="protein sequence ID" value="KFJ04005.1"/>
    <property type="molecule type" value="Genomic_DNA"/>
</dbReference>
<evidence type="ECO:0000313" key="4">
    <source>
        <dbReference type="Proteomes" id="UP000029080"/>
    </source>
</evidence>
<feature type="non-terminal residue" evidence="3">
    <location>
        <position position="1"/>
    </location>
</feature>
<dbReference type="PANTHER" id="PTHR23135">
    <property type="entry name" value="MUR LIGASE FAMILY MEMBER"/>
    <property type="match status" value="1"/>
</dbReference>
<dbReference type="EC" id="6.3.2.7" evidence="3"/>
<accession>A0A087E8A4</accession>
<gene>
    <name evidence="3" type="ORF">BITS_3000</name>
</gene>
<protein>
    <submittedName>
        <fullName evidence="3">UDP-N-acetylmuramoylalanyl-D-glutamate-2,6-diami nopimelate ligase</fullName>
        <ecNumber evidence="3">6.3.2.7</ecNumber>
    </submittedName>
</protein>
<dbReference type="InterPro" id="IPR036565">
    <property type="entry name" value="Mur-like_cat_sf"/>
</dbReference>
<sequence>DAFLNISPDHISDIEHPTFEDYLYSKRRLIANSRTLILGADSTHIDLLTQDAKQHHTPTTTFALRTSAVESPVGASTDAPSVVAYPATEADGYVISNREPDGSVTTMGPITLDIEGDFNYANAAAAIAIGIQAGVDFSSSAGKEALRVMQRVRVPGRMEQFTDPVSSALAIVDYAHNRLSVNALLDFVEKRYSSRNPHIILVTGSAGNKALERREQIVSAAQDRIDRFIFTAEDTDSEPYLDICKDMARHVSNTSVKSDIIVDRTQAVEAAVEDAREHRDRFTIILIIGKGDERWIKDANQHTAYEGDDRLIQRLFSYTPVPQTLSDALS</sequence>
<dbReference type="AlphaFoldDB" id="A0A087E8A4"/>
<dbReference type="Proteomes" id="UP000029080">
    <property type="component" value="Unassembled WGS sequence"/>
</dbReference>
<dbReference type="SUPFAM" id="SSF53623">
    <property type="entry name" value="MurD-like peptide ligases, catalytic domain"/>
    <property type="match status" value="1"/>
</dbReference>
<dbReference type="InterPro" id="IPR036615">
    <property type="entry name" value="Mur_ligase_C_dom_sf"/>
</dbReference>
<dbReference type="eggNOG" id="COG0769">
    <property type="taxonomic scope" value="Bacteria"/>
</dbReference>
<dbReference type="PANTHER" id="PTHR23135:SF4">
    <property type="entry name" value="UDP-N-ACETYLMURAMOYL-L-ALANYL-D-GLUTAMATE--2,6-DIAMINOPIMELATE LIGASE MURE HOMOLOG, CHLOROPLASTIC"/>
    <property type="match status" value="1"/>
</dbReference>
<dbReference type="Pfam" id="PF08245">
    <property type="entry name" value="Mur_ligase_M"/>
    <property type="match status" value="1"/>
</dbReference>